<dbReference type="PANTHER" id="PTHR37321">
    <property type="entry name" value="EXPORTED PROTEIN-RELATED"/>
    <property type="match status" value="1"/>
</dbReference>
<dbReference type="AlphaFoldDB" id="A0A430K6Z0"/>
<dbReference type="Pfam" id="PF20958">
    <property type="entry name" value="GxGYxYP_N_3rd"/>
    <property type="match status" value="1"/>
</dbReference>
<keyword evidence="4" id="KW-1185">Reference proteome</keyword>
<proteinExistence type="predicted"/>
<dbReference type="PROSITE" id="PS51257">
    <property type="entry name" value="PROKAR_LIPOPROTEIN"/>
    <property type="match status" value="1"/>
</dbReference>
<evidence type="ECO:0000259" key="2">
    <source>
        <dbReference type="Pfam" id="PF20958"/>
    </source>
</evidence>
<organism evidence="3 4">
    <name type="scientific">Arenibacter aquaticus</name>
    <dbReference type="NCBI Taxonomy" id="2489054"/>
    <lineage>
        <taxon>Bacteria</taxon>
        <taxon>Pseudomonadati</taxon>
        <taxon>Bacteroidota</taxon>
        <taxon>Flavobacteriia</taxon>
        <taxon>Flavobacteriales</taxon>
        <taxon>Flavobacteriaceae</taxon>
        <taxon>Arenibacter</taxon>
    </lineage>
</organism>
<name>A0A430K6Z0_9FLAO</name>
<reference evidence="3 4" key="1">
    <citation type="submission" date="2018-11" db="EMBL/GenBank/DDBJ databases">
        <title>Arenibacter aquaticus sp.nov., a marine bacterium isolated from surface seawater in the South China Sea.</title>
        <authorList>
            <person name="Guo J."/>
            <person name="Sun J."/>
        </authorList>
    </citation>
    <scope>NUCLEOTIDE SEQUENCE [LARGE SCALE GENOMIC DNA]</scope>
    <source>
        <strain evidence="3 4">GUO666</strain>
    </source>
</reference>
<accession>A0A430K6Z0</accession>
<feature type="domain" description="GxGYxYP putative glycoside hydrolase C-terminal" evidence="1">
    <location>
        <begin position="356"/>
        <end position="582"/>
    </location>
</feature>
<dbReference type="InterPro" id="IPR048309">
    <property type="entry name" value="GxGYxYP_N_3rd"/>
</dbReference>
<dbReference type="InterPro" id="IPR025832">
    <property type="entry name" value="GxGYxYP_C"/>
</dbReference>
<gene>
    <name evidence="3" type="ORF">EHW67_06450</name>
</gene>
<comment type="caution">
    <text evidence="3">The sequence shown here is derived from an EMBL/GenBank/DDBJ whole genome shotgun (WGS) entry which is preliminary data.</text>
</comment>
<dbReference type="Proteomes" id="UP000267585">
    <property type="component" value="Unassembled WGS sequence"/>
</dbReference>
<dbReference type="InterPro" id="IPR038410">
    <property type="entry name" value="GxGYxYP_C_sf"/>
</dbReference>
<dbReference type="Gene3D" id="3.20.20.490">
    <property type="entry name" value="GxGYxYP glycoside hydrolase, C-terminal domain"/>
    <property type="match status" value="1"/>
</dbReference>
<dbReference type="PANTHER" id="PTHR37321:SF1">
    <property type="entry name" value="EXPORTED PROTEIN"/>
    <property type="match status" value="1"/>
</dbReference>
<evidence type="ECO:0000313" key="3">
    <source>
        <dbReference type="EMBL" id="RTE54802.1"/>
    </source>
</evidence>
<evidence type="ECO:0000259" key="1">
    <source>
        <dbReference type="Pfam" id="PF14323"/>
    </source>
</evidence>
<dbReference type="EMBL" id="RQPJ01000002">
    <property type="protein sequence ID" value="RTE54802.1"/>
    <property type="molecule type" value="Genomic_DNA"/>
</dbReference>
<evidence type="ECO:0000313" key="4">
    <source>
        <dbReference type="Proteomes" id="UP000267585"/>
    </source>
</evidence>
<feature type="domain" description="GxGYxYP putative glycoside hydrolase third N-terminal" evidence="2">
    <location>
        <begin position="247"/>
        <end position="330"/>
    </location>
</feature>
<sequence length="634" mass="71802">MKNTMNNILIFLFMSTLSFTGCDNYESPNPMDYQNEEEEASLYLEQYDPFKDEGQYWHPEMRVKPKKYWNCVEVIPVGSRNELGQTEKIRGLQYHLLCQSLAGLTNRAVEQGKSEVGVWLHDHSGKESYKVSKQALENMGIKEQGMQSGLELARNDYGPDNGVALQLKDLFDGYVLTDVENNPESNIVASIASHVHNSIIVDVRDKEYYEEAGYEMTYDATTKTTQDAWNEFKDKCNNKALVVMPVQTGELREFAIKNNLFVINLNKEFNNPSAGQNVALFEEVLNWLEPNSPVYGWEQGVGEDQFVDKVSQSGNIMVPSDWSYNTSLTSILYKERQAGMAKVLNPQFIDFEEEGKKYVSYYLSDGDNIQWMMNGFDGSDYYTHPEASDMKMSFGLPVDNLSMMAPAMMQSLFEGQASKTSLVQTFGGGYTYADNLGESANRLENLKYISEATASHMRQHRVKVLALIAKDVRSTQSKEAYQAYVDANDQLEGIIAVQYSPYAGGEGDIIWVKNSKGYDIPVVTVKYSLWNFGDHNNEREGTPTYIANKLNSEMSDNPFSLVSVHAWSKFTDIGDSLDELSENSGSNIVGAGAAKLNADKLDENFKVVNVEELIWRIRMHYRPEQTTKWLKEVF</sequence>
<evidence type="ECO:0008006" key="5">
    <source>
        <dbReference type="Google" id="ProtNLM"/>
    </source>
</evidence>
<dbReference type="Pfam" id="PF14323">
    <property type="entry name" value="GxGYxYP_C"/>
    <property type="match status" value="1"/>
</dbReference>
<protein>
    <recommendedName>
        <fullName evidence="5">GxGYxY sequence motif-containing protein</fullName>
    </recommendedName>
</protein>